<accession>A0A178M3S9</accession>
<keyword evidence="11" id="KW-1185">Reference proteome</keyword>
<name>A0A178M3S9_9PROT</name>
<keyword evidence="6 7" id="KW-0472">Membrane</keyword>
<dbReference type="GO" id="GO:0044874">
    <property type="term" value="P:lipoprotein localization to outer membrane"/>
    <property type="evidence" value="ECO:0007669"/>
    <property type="project" value="TreeGrafter"/>
</dbReference>
<reference evidence="10 11" key="1">
    <citation type="submission" date="2016-04" db="EMBL/GenBank/DDBJ databases">
        <title>Draft genome sequence of freshwater magnetotactic bacteria Magnetospirillum marisnigri SP-1 and Magnetospirillum moscoviense BB-1.</title>
        <authorList>
            <person name="Koziaeva V."/>
            <person name="Dziuba M.V."/>
            <person name="Ivanov T.M."/>
            <person name="Kuznetsov B."/>
            <person name="Grouzdev D.S."/>
        </authorList>
    </citation>
    <scope>NUCLEOTIDE SEQUENCE [LARGE SCALE GENOMIC DNA]</scope>
    <source>
        <strain evidence="10 11">SP-1</strain>
    </source>
</reference>
<dbReference type="InterPro" id="IPR003838">
    <property type="entry name" value="ABC3_permease_C"/>
</dbReference>
<comment type="similarity">
    <text evidence="2">Belongs to the ABC-4 integral membrane protein family. LolC/E subfamily.</text>
</comment>
<feature type="transmembrane region" description="Helical" evidence="7">
    <location>
        <begin position="281"/>
        <end position="308"/>
    </location>
</feature>
<dbReference type="InterPro" id="IPR051447">
    <property type="entry name" value="Lipoprotein-release_system"/>
</dbReference>
<evidence type="ECO:0000256" key="6">
    <source>
        <dbReference type="ARBA" id="ARBA00023136"/>
    </source>
</evidence>
<dbReference type="EMBL" id="LWQT01000131">
    <property type="protein sequence ID" value="OAN42919.1"/>
    <property type="molecule type" value="Genomic_DNA"/>
</dbReference>
<dbReference type="Proteomes" id="UP000078428">
    <property type="component" value="Unassembled WGS sequence"/>
</dbReference>
<keyword evidence="3" id="KW-1003">Cell membrane</keyword>
<gene>
    <name evidence="10" type="ORF">A6A04_09425</name>
</gene>
<evidence type="ECO:0000256" key="4">
    <source>
        <dbReference type="ARBA" id="ARBA00022692"/>
    </source>
</evidence>
<comment type="caution">
    <text evidence="10">The sequence shown here is derived from an EMBL/GenBank/DDBJ whole genome shotgun (WGS) entry which is preliminary data.</text>
</comment>
<dbReference type="STRING" id="1285242.A6A04_09425"/>
<evidence type="ECO:0000259" key="8">
    <source>
        <dbReference type="Pfam" id="PF02687"/>
    </source>
</evidence>
<feature type="domain" description="MacB-like periplasmic core" evidence="9">
    <location>
        <begin position="21"/>
        <end position="256"/>
    </location>
</feature>
<dbReference type="Pfam" id="PF12704">
    <property type="entry name" value="MacB_PCD"/>
    <property type="match status" value="1"/>
</dbReference>
<feature type="transmembrane region" description="Helical" evidence="7">
    <location>
        <begin position="329"/>
        <end position="353"/>
    </location>
</feature>
<evidence type="ECO:0000256" key="5">
    <source>
        <dbReference type="ARBA" id="ARBA00022989"/>
    </source>
</evidence>
<evidence type="ECO:0000259" key="9">
    <source>
        <dbReference type="Pfam" id="PF12704"/>
    </source>
</evidence>
<keyword evidence="5 7" id="KW-1133">Transmembrane helix</keyword>
<organism evidence="10 11">
    <name type="scientific">Paramagnetospirillum marisnigri</name>
    <dbReference type="NCBI Taxonomy" id="1285242"/>
    <lineage>
        <taxon>Bacteria</taxon>
        <taxon>Pseudomonadati</taxon>
        <taxon>Pseudomonadota</taxon>
        <taxon>Alphaproteobacteria</taxon>
        <taxon>Rhodospirillales</taxon>
        <taxon>Magnetospirillaceae</taxon>
        <taxon>Paramagnetospirillum</taxon>
    </lineage>
</organism>
<feature type="domain" description="ABC3 transporter permease C-terminal" evidence="8">
    <location>
        <begin position="288"/>
        <end position="408"/>
    </location>
</feature>
<dbReference type="Pfam" id="PF02687">
    <property type="entry name" value="FtsX"/>
    <property type="match status" value="1"/>
</dbReference>
<evidence type="ECO:0000313" key="10">
    <source>
        <dbReference type="EMBL" id="OAN42919.1"/>
    </source>
</evidence>
<dbReference type="InterPro" id="IPR025857">
    <property type="entry name" value="MacB_PCD"/>
</dbReference>
<keyword evidence="4 7" id="KW-0812">Transmembrane</keyword>
<evidence type="ECO:0000256" key="3">
    <source>
        <dbReference type="ARBA" id="ARBA00022475"/>
    </source>
</evidence>
<protein>
    <submittedName>
        <fullName evidence="10">ABC transporter</fullName>
    </submittedName>
</protein>
<evidence type="ECO:0000256" key="1">
    <source>
        <dbReference type="ARBA" id="ARBA00004651"/>
    </source>
</evidence>
<dbReference type="PANTHER" id="PTHR30489:SF0">
    <property type="entry name" value="LIPOPROTEIN-RELEASING SYSTEM TRANSMEMBRANE PROTEIN LOLE"/>
    <property type="match status" value="1"/>
</dbReference>
<dbReference type="PANTHER" id="PTHR30489">
    <property type="entry name" value="LIPOPROTEIN-RELEASING SYSTEM TRANSMEMBRANE PROTEIN LOLE"/>
    <property type="match status" value="1"/>
</dbReference>
<sequence length="416" mass="45649">MALPLGLDIALAHLLHRRRQTLVSLLGVSLGVAFFIGISAMMQGFQKDFIARIIDVQPNIIVKDEVRSAPRQPVERLYPDAAVELRGLKPREEVRGIRGARNMLASLEEMPGVHVAPALSGNLLLRFGGKDVSVNVTGIDPPRERRVTHLEKDLLSGSLDALYTTSNAVILGEGVAAKAGIRTGDLISAVSPVGVMMKLKVVGIFRSNITLMDNFEVYVLLKKAQILANRPNVINRLNIRLDDVEQAAPLAAAIERQYGYRSESWQEQSKNVLGIFVIQNAIMYSTVSAILIVACFGIFNVISTVVFEKTRDIGILKSMGFRDKDIRRIFVMEGLMVGVLGTLIGWLMGWGLIEFMASLKFNMEGFVKAEGFILYRTPLHYVISAAMAIVSATLAAWIPARRASRLNPVDIVRGAG</sequence>
<dbReference type="OrthoDB" id="9770036at2"/>
<feature type="transmembrane region" description="Helical" evidence="7">
    <location>
        <begin position="379"/>
        <end position="398"/>
    </location>
</feature>
<evidence type="ECO:0000256" key="2">
    <source>
        <dbReference type="ARBA" id="ARBA00005236"/>
    </source>
</evidence>
<proteinExistence type="inferred from homology"/>
<feature type="transmembrane region" description="Helical" evidence="7">
    <location>
        <begin position="21"/>
        <end position="42"/>
    </location>
</feature>
<dbReference type="GO" id="GO:0098797">
    <property type="term" value="C:plasma membrane protein complex"/>
    <property type="evidence" value="ECO:0007669"/>
    <property type="project" value="TreeGrafter"/>
</dbReference>
<dbReference type="RefSeq" id="WP_068495911.1">
    <property type="nucleotide sequence ID" value="NZ_LWQT01000131.1"/>
</dbReference>
<evidence type="ECO:0000256" key="7">
    <source>
        <dbReference type="SAM" id="Phobius"/>
    </source>
</evidence>
<comment type="subcellular location">
    <subcellularLocation>
        <location evidence="1">Cell membrane</location>
        <topology evidence="1">Multi-pass membrane protein</topology>
    </subcellularLocation>
</comment>
<dbReference type="AlphaFoldDB" id="A0A178M3S9"/>
<evidence type="ECO:0000313" key="11">
    <source>
        <dbReference type="Proteomes" id="UP000078428"/>
    </source>
</evidence>